<evidence type="ECO:0000313" key="1">
    <source>
        <dbReference type="EMBL" id="JAH71535.1"/>
    </source>
</evidence>
<protein>
    <submittedName>
        <fullName evidence="1">Uncharacterized protein</fullName>
    </submittedName>
</protein>
<proteinExistence type="predicted"/>
<name>A0A0E9V270_ANGAN</name>
<accession>A0A0E9V270</accession>
<reference evidence="1" key="2">
    <citation type="journal article" date="2015" name="Fish Shellfish Immunol.">
        <title>Early steps in the European eel (Anguilla anguilla)-Vibrio vulnificus interaction in the gills: Role of the RtxA13 toxin.</title>
        <authorList>
            <person name="Callol A."/>
            <person name="Pajuelo D."/>
            <person name="Ebbesson L."/>
            <person name="Teles M."/>
            <person name="MacKenzie S."/>
            <person name="Amaro C."/>
        </authorList>
    </citation>
    <scope>NUCLEOTIDE SEQUENCE</scope>
</reference>
<organism evidence="1">
    <name type="scientific">Anguilla anguilla</name>
    <name type="common">European freshwater eel</name>
    <name type="synonym">Muraena anguilla</name>
    <dbReference type="NCBI Taxonomy" id="7936"/>
    <lineage>
        <taxon>Eukaryota</taxon>
        <taxon>Metazoa</taxon>
        <taxon>Chordata</taxon>
        <taxon>Craniata</taxon>
        <taxon>Vertebrata</taxon>
        <taxon>Euteleostomi</taxon>
        <taxon>Actinopterygii</taxon>
        <taxon>Neopterygii</taxon>
        <taxon>Teleostei</taxon>
        <taxon>Anguilliformes</taxon>
        <taxon>Anguillidae</taxon>
        <taxon>Anguilla</taxon>
    </lineage>
</organism>
<dbReference type="EMBL" id="GBXM01037042">
    <property type="protein sequence ID" value="JAH71535.1"/>
    <property type="molecule type" value="Transcribed_RNA"/>
</dbReference>
<sequence length="42" mass="4858">MQVMNLMLSLLFKCRFVLTSLTAVSHLLLTDDVGVLYRSWEI</sequence>
<reference evidence="1" key="1">
    <citation type="submission" date="2014-11" db="EMBL/GenBank/DDBJ databases">
        <authorList>
            <person name="Amaro Gonzalez C."/>
        </authorList>
    </citation>
    <scope>NUCLEOTIDE SEQUENCE</scope>
</reference>
<dbReference type="AlphaFoldDB" id="A0A0E9V270"/>